<dbReference type="InterPro" id="IPR006016">
    <property type="entry name" value="UspA"/>
</dbReference>
<accession>A0A0L0HJS1</accession>
<dbReference type="Proteomes" id="UP000053201">
    <property type="component" value="Unassembled WGS sequence"/>
</dbReference>
<protein>
    <recommendedName>
        <fullName evidence="1">UspA domain-containing protein</fullName>
    </recommendedName>
</protein>
<dbReference type="RefSeq" id="XP_016609750.1">
    <property type="nucleotide sequence ID" value="XM_016751768.1"/>
</dbReference>
<dbReference type="OMA" id="CLHNCKI"/>
<dbReference type="PANTHER" id="PTHR31964">
    <property type="entry name" value="ADENINE NUCLEOTIDE ALPHA HYDROLASES-LIKE SUPERFAMILY PROTEIN"/>
    <property type="match status" value="1"/>
</dbReference>
<dbReference type="Pfam" id="PF00582">
    <property type="entry name" value="Usp"/>
    <property type="match status" value="1"/>
</dbReference>
<dbReference type="CDD" id="cd23659">
    <property type="entry name" value="USP_At3g01520-like"/>
    <property type="match status" value="1"/>
</dbReference>
<keyword evidence="3" id="KW-1185">Reference proteome</keyword>
<dbReference type="Gene3D" id="3.40.50.620">
    <property type="entry name" value="HUPs"/>
    <property type="match status" value="1"/>
</dbReference>
<sequence length="172" mass="18641">MPAPKARVIVVALDHTPTSAHALTYLLDNVVRLGDRLVLVSVGVTEGPEWADVVDAAAGVPDPNLKEAEAQAAALLHDAEKLVKDRFAGNEITVLRRPVTGSSVHNMIVEVCDEVNANLLVMGSRNRPGFKRIILGSVSDECAHRAKCAVLIVKDDRPEEEGNSRWPVWARL</sequence>
<dbReference type="InterPro" id="IPR014729">
    <property type="entry name" value="Rossmann-like_a/b/a_fold"/>
</dbReference>
<dbReference type="EMBL" id="KQ257454">
    <property type="protein sequence ID" value="KND01711.1"/>
    <property type="molecule type" value="Genomic_DNA"/>
</dbReference>
<organism evidence="2 3">
    <name type="scientific">Spizellomyces punctatus (strain DAOM BR117)</name>
    <dbReference type="NCBI Taxonomy" id="645134"/>
    <lineage>
        <taxon>Eukaryota</taxon>
        <taxon>Fungi</taxon>
        <taxon>Fungi incertae sedis</taxon>
        <taxon>Chytridiomycota</taxon>
        <taxon>Chytridiomycota incertae sedis</taxon>
        <taxon>Chytridiomycetes</taxon>
        <taxon>Spizellomycetales</taxon>
        <taxon>Spizellomycetaceae</taxon>
        <taxon>Spizellomyces</taxon>
    </lineage>
</organism>
<proteinExistence type="predicted"/>
<evidence type="ECO:0000313" key="2">
    <source>
        <dbReference type="EMBL" id="KND01711.1"/>
    </source>
</evidence>
<dbReference type="VEuPathDB" id="FungiDB:SPPG_03505"/>
<dbReference type="OrthoDB" id="843225at2759"/>
<dbReference type="PANTHER" id="PTHR31964:SF113">
    <property type="entry name" value="USPA DOMAIN-CONTAINING PROTEIN"/>
    <property type="match status" value="1"/>
</dbReference>
<gene>
    <name evidence="2" type="ORF">SPPG_03505</name>
</gene>
<dbReference type="InParanoid" id="A0A0L0HJS1"/>
<evidence type="ECO:0000313" key="3">
    <source>
        <dbReference type="Proteomes" id="UP000053201"/>
    </source>
</evidence>
<dbReference type="InterPro" id="IPR006015">
    <property type="entry name" value="Universal_stress_UspA"/>
</dbReference>
<dbReference type="SUPFAM" id="SSF52402">
    <property type="entry name" value="Adenine nucleotide alpha hydrolases-like"/>
    <property type="match status" value="1"/>
</dbReference>
<evidence type="ECO:0000259" key="1">
    <source>
        <dbReference type="Pfam" id="PF00582"/>
    </source>
</evidence>
<dbReference type="AlphaFoldDB" id="A0A0L0HJS1"/>
<reference evidence="2 3" key="1">
    <citation type="submission" date="2009-08" db="EMBL/GenBank/DDBJ databases">
        <title>The Genome Sequence of Spizellomyces punctatus strain DAOM BR117.</title>
        <authorList>
            <consortium name="The Broad Institute Genome Sequencing Platform"/>
            <person name="Russ C."/>
            <person name="Cuomo C."/>
            <person name="Shea T."/>
            <person name="Young S.K."/>
            <person name="Zeng Q."/>
            <person name="Koehrsen M."/>
            <person name="Haas B."/>
            <person name="Borodovsky M."/>
            <person name="Guigo R."/>
            <person name="Alvarado L."/>
            <person name="Berlin A."/>
            <person name="Bochicchio J."/>
            <person name="Borenstein D."/>
            <person name="Chapman S."/>
            <person name="Chen Z."/>
            <person name="Engels R."/>
            <person name="Freedman E."/>
            <person name="Gellesch M."/>
            <person name="Goldberg J."/>
            <person name="Griggs A."/>
            <person name="Gujja S."/>
            <person name="Heiman D."/>
            <person name="Hepburn T."/>
            <person name="Howarth C."/>
            <person name="Jen D."/>
            <person name="Larson L."/>
            <person name="Lewis B."/>
            <person name="Mehta T."/>
            <person name="Park D."/>
            <person name="Pearson M."/>
            <person name="Roberts A."/>
            <person name="Saif S."/>
            <person name="Shenoy N."/>
            <person name="Sisk P."/>
            <person name="Stolte C."/>
            <person name="Sykes S."/>
            <person name="Thomson T."/>
            <person name="Walk T."/>
            <person name="White J."/>
            <person name="Yandava C."/>
            <person name="Burger G."/>
            <person name="Gray M.W."/>
            <person name="Holland P.W.H."/>
            <person name="King N."/>
            <person name="Lang F.B.F."/>
            <person name="Roger A.J."/>
            <person name="Ruiz-Trillo I."/>
            <person name="Lander E."/>
            <person name="Nusbaum C."/>
        </authorList>
    </citation>
    <scope>NUCLEOTIDE SEQUENCE [LARGE SCALE GENOMIC DNA]</scope>
    <source>
        <strain evidence="2 3">DAOM BR117</strain>
    </source>
</reference>
<name>A0A0L0HJS1_SPIPD</name>
<feature type="domain" description="UspA" evidence="1">
    <location>
        <begin position="7"/>
        <end position="154"/>
    </location>
</feature>
<dbReference type="PRINTS" id="PR01438">
    <property type="entry name" value="UNVRSLSTRESS"/>
</dbReference>
<dbReference type="GeneID" id="27687016"/>